<comment type="caution">
    <text evidence="1">The sequence shown here is derived from an EMBL/GenBank/DDBJ whole genome shotgun (WGS) entry which is preliminary data.</text>
</comment>
<reference evidence="1" key="1">
    <citation type="submission" date="2021-06" db="EMBL/GenBank/DDBJ databases">
        <authorList>
            <person name="Kallberg Y."/>
            <person name="Tangrot J."/>
            <person name="Rosling A."/>
        </authorList>
    </citation>
    <scope>NUCLEOTIDE SEQUENCE</scope>
    <source>
        <strain evidence="1">MT106</strain>
    </source>
</reference>
<keyword evidence="2" id="KW-1185">Reference proteome</keyword>
<dbReference type="Proteomes" id="UP000789831">
    <property type="component" value="Unassembled WGS sequence"/>
</dbReference>
<accession>A0A9N9AZ62</accession>
<organism evidence="1 2">
    <name type="scientific">Ambispora gerdemannii</name>
    <dbReference type="NCBI Taxonomy" id="144530"/>
    <lineage>
        <taxon>Eukaryota</taxon>
        <taxon>Fungi</taxon>
        <taxon>Fungi incertae sedis</taxon>
        <taxon>Mucoromycota</taxon>
        <taxon>Glomeromycotina</taxon>
        <taxon>Glomeromycetes</taxon>
        <taxon>Archaeosporales</taxon>
        <taxon>Ambisporaceae</taxon>
        <taxon>Ambispora</taxon>
    </lineage>
</organism>
<name>A0A9N9AZ62_9GLOM</name>
<evidence type="ECO:0000313" key="1">
    <source>
        <dbReference type="EMBL" id="CAG8548996.1"/>
    </source>
</evidence>
<gene>
    <name evidence="1" type="ORF">AGERDE_LOCUS6568</name>
</gene>
<dbReference type="AlphaFoldDB" id="A0A9N9AZ62"/>
<sequence>MKQVLNHNTLIASIVPRSISTKSTYQNVGRLITHERNRLNAIW</sequence>
<protein>
    <submittedName>
        <fullName evidence="1">5103_t:CDS:1</fullName>
    </submittedName>
</protein>
<proteinExistence type="predicted"/>
<dbReference type="EMBL" id="CAJVPL010001044">
    <property type="protein sequence ID" value="CAG8548996.1"/>
    <property type="molecule type" value="Genomic_DNA"/>
</dbReference>
<evidence type="ECO:0000313" key="2">
    <source>
        <dbReference type="Proteomes" id="UP000789831"/>
    </source>
</evidence>